<proteinExistence type="predicted"/>
<comment type="caution">
    <text evidence="2">The sequence shown here is derived from an EMBL/GenBank/DDBJ whole genome shotgun (WGS) entry which is preliminary data.</text>
</comment>
<dbReference type="EMBL" id="PTPZ01000006">
    <property type="protein sequence ID" value="PPZ91074.1"/>
    <property type="molecule type" value="Genomic_DNA"/>
</dbReference>
<evidence type="ECO:0000313" key="3">
    <source>
        <dbReference type="Proteomes" id="UP000238565"/>
    </source>
</evidence>
<feature type="domain" description="Replication-associated protein ORF2/G2P" evidence="1">
    <location>
        <begin position="118"/>
        <end position="239"/>
    </location>
</feature>
<evidence type="ECO:0000259" key="1">
    <source>
        <dbReference type="Pfam" id="PF23343"/>
    </source>
</evidence>
<protein>
    <recommendedName>
        <fullName evidence="1">Replication-associated protein ORF2/G2P domain-containing protein</fullName>
    </recommendedName>
</protein>
<dbReference type="Proteomes" id="UP000238565">
    <property type="component" value="Unassembled WGS sequence"/>
</dbReference>
<name>A0A2S7I3F2_9FLAO</name>
<dbReference type="Pfam" id="PF23343">
    <property type="entry name" value="REP_ORF2-G2P"/>
    <property type="match status" value="1"/>
</dbReference>
<sequence>MEQILDVAIIKPHSIVYYKKFPSKKYNQTSKENLRQSKTALLKTCKRIADFKNFDNINNVFMAYNEAYKANFKKDYDGLLSKTLQNKIQKICSVFVNSVLKNYNPNFGLQQRLLTLSTFTLTSDKQHTTDKETVKAFVDFIDHLKKVDNFIIENGKLTDKKAPRLKNYFWRAETTENGVIHFHLISDCFLNMYMVKRLWNLQLKKIGYKEADNSVRVESLNKEKINDVHAYLLKYMTKQPLRDKCKKMFKEDLDKLSTFEKYRRPVMYKSWGCSRDMRKLDFPTFYENEIYFVDEMRQHMTPVELPETAPDFIKVFKGKTRNILKQCSYKLQSWVKDHYKKVYSYLYEISKEIKETISDFKQIHKIQYHQLQINFPHV</sequence>
<evidence type="ECO:0000313" key="2">
    <source>
        <dbReference type="EMBL" id="PPZ91074.1"/>
    </source>
</evidence>
<dbReference type="AlphaFoldDB" id="A0A2S7I3F2"/>
<reference evidence="2 3" key="1">
    <citation type="submission" date="2018-02" db="EMBL/GenBank/DDBJ databases">
        <title>Draft genome sequence of bacterial isolates from marine environment.</title>
        <authorList>
            <person name="Singh S.K."/>
            <person name="Hill R."/>
            <person name="Major S."/>
            <person name="Cai H."/>
            <person name="Li Y."/>
        </authorList>
    </citation>
    <scope>NUCLEOTIDE SEQUENCE [LARGE SCALE GENOMIC DNA]</scope>
    <source>
        <strain evidence="2 3">IMET F</strain>
    </source>
</reference>
<organism evidence="2 3">
    <name type="scientific">Cloacibacterium normanense</name>
    <dbReference type="NCBI Taxonomy" id="237258"/>
    <lineage>
        <taxon>Bacteria</taxon>
        <taxon>Pseudomonadati</taxon>
        <taxon>Bacteroidota</taxon>
        <taxon>Flavobacteriia</taxon>
        <taxon>Flavobacteriales</taxon>
        <taxon>Weeksellaceae</taxon>
    </lineage>
</organism>
<dbReference type="InterPro" id="IPR056906">
    <property type="entry name" value="ORF2/G2P_dom"/>
</dbReference>
<gene>
    <name evidence="2" type="ORF">C3729_10400</name>
</gene>
<accession>A0A2S7I3F2</accession>
<dbReference type="RefSeq" id="WP_104794078.1">
    <property type="nucleotide sequence ID" value="NZ_PTPZ01000006.1"/>
</dbReference>